<feature type="region of interest" description="Disordered" evidence="1">
    <location>
        <begin position="110"/>
        <end position="301"/>
    </location>
</feature>
<feature type="compositionally biased region" description="Low complexity" evidence="1">
    <location>
        <begin position="517"/>
        <end position="531"/>
    </location>
</feature>
<feature type="compositionally biased region" description="Pro residues" evidence="1">
    <location>
        <begin position="138"/>
        <end position="172"/>
    </location>
</feature>
<feature type="region of interest" description="Disordered" evidence="1">
    <location>
        <begin position="34"/>
        <end position="58"/>
    </location>
</feature>
<evidence type="ECO:0000256" key="1">
    <source>
        <dbReference type="SAM" id="MobiDB-lite"/>
    </source>
</evidence>
<name>A0A6I8UFT0_DROPS</name>
<feature type="signal peptide" evidence="2">
    <location>
        <begin position="1"/>
        <end position="17"/>
    </location>
</feature>
<keyword evidence="2" id="KW-0732">Signal</keyword>
<accession>A0A6I8UFT0</accession>
<keyword evidence="3" id="KW-1185">Reference proteome</keyword>
<gene>
    <name evidence="4" type="primary">LOC4814445</name>
</gene>
<reference evidence="4" key="1">
    <citation type="submission" date="2025-08" db="UniProtKB">
        <authorList>
            <consortium name="RefSeq"/>
        </authorList>
    </citation>
    <scope>IDENTIFICATION</scope>
    <source>
        <strain evidence="4">MV-25-SWS-2005</strain>
        <tissue evidence="4">Whole body</tissue>
    </source>
</reference>
<feature type="region of interest" description="Disordered" evidence="1">
    <location>
        <begin position="894"/>
        <end position="920"/>
    </location>
</feature>
<feature type="compositionally biased region" description="Low complexity" evidence="1">
    <location>
        <begin position="213"/>
        <end position="224"/>
    </location>
</feature>
<proteinExistence type="predicted"/>
<feature type="compositionally biased region" description="Acidic residues" evidence="1">
    <location>
        <begin position="969"/>
        <end position="983"/>
    </location>
</feature>
<feature type="compositionally biased region" description="Low complexity" evidence="1">
    <location>
        <begin position="743"/>
        <end position="758"/>
    </location>
</feature>
<organism evidence="3 4">
    <name type="scientific">Drosophila pseudoobscura pseudoobscura</name>
    <name type="common">Fruit fly</name>
    <dbReference type="NCBI Taxonomy" id="46245"/>
    <lineage>
        <taxon>Eukaryota</taxon>
        <taxon>Metazoa</taxon>
        <taxon>Ecdysozoa</taxon>
        <taxon>Arthropoda</taxon>
        <taxon>Hexapoda</taxon>
        <taxon>Insecta</taxon>
        <taxon>Pterygota</taxon>
        <taxon>Neoptera</taxon>
        <taxon>Endopterygota</taxon>
        <taxon>Diptera</taxon>
        <taxon>Brachycera</taxon>
        <taxon>Muscomorpha</taxon>
        <taxon>Ephydroidea</taxon>
        <taxon>Drosophilidae</taxon>
        <taxon>Drosophila</taxon>
        <taxon>Sophophora</taxon>
    </lineage>
</organism>
<feature type="compositionally biased region" description="Pro residues" evidence="1">
    <location>
        <begin position="657"/>
        <end position="688"/>
    </location>
</feature>
<feature type="chain" id="PRO_5026131269" evidence="2">
    <location>
        <begin position="18"/>
        <end position="1033"/>
    </location>
</feature>
<dbReference type="KEGG" id="dpo:4814445"/>
<feature type="compositionally biased region" description="Pro residues" evidence="1">
    <location>
        <begin position="459"/>
        <end position="511"/>
    </location>
</feature>
<evidence type="ECO:0000256" key="2">
    <source>
        <dbReference type="SAM" id="SignalP"/>
    </source>
</evidence>
<feature type="compositionally biased region" description="Pro residues" evidence="1">
    <location>
        <begin position="181"/>
        <end position="198"/>
    </location>
</feature>
<dbReference type="InParanoid" id="A0A6I8UFT0"/>
<feature type="compositionally biased region" description="Gly residues" evidence="1">
    <location>
        <begin position="899"/>
        <end position="915"/>
    </location>
</feature>
<feature type="region of interest" description="Disordered" evidence="1">
    <location>
        <begin position="942"/>
        <end position="1033"/>
    </location>
</feature>
<feature type="compositionally biased region" description="Pro residues" evidence="1">
    <location>
        <begin position="37"/>
        <end position="51"/>
    </location>
</feature>
<feature type="compositionally biased region" description="Gly residues" evidence="1">
    <location>
        <begin position="269"/>
        <end position="297"/>
    </location>
</feature>
<feature type="compositionally biased region" description="Low complexity" evidence="1">
    <location>
        <begin position="714"/>
        <end position="730"/>
    </location>
</feature>
<feature type="compositionally biased region" description="Low complexity" evidence="1">
    <location>
        <begin position="626"/>
        <end position="638"/>
    </location>
</feature>
<protein>
    <submittedName>
        <fullName evidence="4">Trithorax group protein osa</fullName>
    </submittedName>
</protein>
<evidence type="ECO:0000313" key="3">
    <source>
        <dbReference type="Proteomes" id="UP000001819"/>
    </source>
</evidence>
<evidence type="ECO:0000313" key="4">
    <source>
        <dbReference type="RefSeq" id="XP_001354819.3"/>
    </source>
</evidence>
<feature type="region of interest" description="Disordered" evidence="1">
    <location>
        <begin position="587"/>
        <end position="781"/>
    </location>
</feature>
<dbReference type="AlphaFoldDB" id="A0A6I8UFT0"/>
<dbReference type="RefSeq" id="XP_001354819.3">
    <property type="nucleotide sequence ID" value="XM_001354783.4"/>
</dbReference>
<feature type="region of interest" description="Disordered" evidence="1">
    <location>
        <begin position="449"/>
        <end position="565"/>
    </location>
</feature>
<feature type="compositionally biased region" description="Low complexity" evidence="1">
    <location>
        <begin position="126"/>
        <end position="137"/>
    </location>
</feature>
<feature type="compositionally biased region" description="Low complexity" evidence="1">
    <location>
        <begin position="689"/>
        <end position="706"/>
    </location>
</feature>
<dbReference type="Proteomes" id="UP000001819">
    <property type="component" value="Chromosome X"/>
</dbReference>
<feature type="compositionally biased region" description="Pro residues" evidence="1">
    <location>
        <begin position="226"/>
        <end position="253"/>
    </location>
</feature>
<feature type="region of interest" description="Disordered" evidence="1">
    <location>
        <begin position="820"/>
        <end position="841"/>
    </location>
</feature>
<feature type="compositionally biased region" description="Low complexity" evidence="1">
    <location>
        <begin position="942"/>
        <end position="956"/>
    </location>
</feature>
<sequence>MMLLRLTLLATVCFCAAQAVLNGKELKRREAGFDTYGPPPRPAPQYGPPPQQQHQHVPHREYGVPQQIPFREYGPPALKYGPPKLNFLGGGGGGGGGGGSSLHEQIKTHFGVPKPFYGPPHIQHKPAPQYGPPKQQYGPPPPRPAPQYGPPPQPAPQYGPPPSPQYGPPPPLKIQHRPSPQYGPPKPQYGPPPPPQHLPSPHSGPLFKPAHQPASSYGPPASGPLNLPPKPHYDAPPPNYGPPPLPISLPGPQPASFNRVPETTIILTSGGGGGGGHHGQQGPGGPSGPSGPSGPGGPLSQVQIQIDASGHTHSVSGSQAPFHTACDGWKPIPAPIGAYVEQNHIETQGGYSHVAQGHGGFGTQYSGGAGAGVGATGGGSIIDGLSDEQLVAVALQGGNDGGNLITGPGAGHLNSIESEALQLSIGSLDDSYSKPPSDSFAPGSVHAQKYQTIGSGPGHGPPPPPSGNYGPPPNGNFGPPPNGNFGPPPPPNGNYGPPPPPNGNYGPPPPQFAALTSSSSHAQSNSQSHSNVNIQYGPPSGNPQPFPQHGAGQPNKPVAYRPPVPAGLLESIGATVQHLDQFGVKPAQQPQTYIPPAANEIPVGGGAPLPAPQALYQPPPPPQGAPPQVIVQQQLPQPQAGPAFIHQKPGALQQYGPPGPPPPPEPQYLPPPPPVANVRPLGPPPPPSQQYLPPQFFQQQQQQQQQHQHHQHSENSYSASQFQQQFVQNQGLPLPQQAPRFNQIPQQQQQQQQQQPIIVHDCGHGPNLVSSNGYQVQQQQQQQQQQQIQQQFGSISAASAGAYNAIAQSIPVAEQHTQFLTGPADSYGPPPSGNDLDYDHAGYASQKNSVAALPDGTDPQQLPGLDGLNVISAQKSQSIQLGNGQQPQQNFQVQFGGSLSQGGNGNGNGPQGNAGGEQSANHEEILSQGLLQSILTAIEQPQNQNQNQQQSSLPQNHKAQSRSDLDHDQEQDEAEDAMDVDGEEHEHQGTSASNRVEVRVLPDADAQEEEVPAEVKEIEPIVAADLPEEEAKH</sequence>